<dbReference type="SUPFAM" id="SSF52540">
    <property type="entry name" value="P-loop containing nucleoside triphosphate hydrolases"/>
    <property type="match status" value="4"/>
</dbReference>
<dbReference type="Gene3D" id="1.20.140.100">
    <property type="entry name" value="Dynein heavy chain, N-terminal domain 2"/>
    <property type="match status" value="1"/>
</dbReference>
<dbReference type="Gene3D" id="3.20.180.20">
    <property type="entry name" value="Dynein heavy chain, N-terminal domain 2"/>
    <property type="match status" value="1"/>
</dbReference>
<dbReference type="EMBL" id="KB741156">
    <property type="protein sequence ID" value="ENN73607.1"/>
    <property type="molecule type" value="Genomic_DNA"/>
</dbReference>
<dbReference type="InterPro" id="IPR041658">
    <property type="entry name" value="AAA_lid_11"/>
</dbReference>
<dbReference type="Pfam" id="PF12777">
    <property type="entry name" value="MT"/>
    <property type="match status" value="1"/>
</dbReference>
<dbReference type="GO" id="GO:0007018">
    <property type="term" value="P:microtubule-based movement"/>
    <property type="evidence" value="ECO:0007669"/>
    <property type="project" value="InterPro"/>
</dbReference>
<dbReference type="GO" id="GO:0051959">
    <property type="term" value="F:dynein light intermediate chain binding"/>
    <property type="evidence" value="ECO:0007669"/>
    <property type="project" value="InterPro"/>
</dbReference>
<accession>N6U4W8</accession>
<dbReference type="FunFam" id="1.20.1270.280:FF:000002">
    <property type="entry name" value="Dynein heavy chain 5, axonemal"/>
    <property type="match status" value="1"/>
</dbReference>
<evidence type="ECO:0000256" key="13">
    <source>
        <dbReference type="ARBA" id="ARBA00023273"/>
    </source>
</evidence>
<comment type="subcellular location">
    <subcellularLocation>
        <location evidence="1">Cytoplasm</location>
        <location evidence="1">Cytoskeleton</location>
        <location evidence="1">Cilium axoneme</location>
    </subcellularLocation>
</comment>
<dbReference type="FunFam" id="1.20.58.1120:FF:000004">
    <property type="entry name" value="Dynein axonemal heavy chain 5"/>
    <property type="match status" value="1"/>
</dbReference>
<dbReference type="InterPro" id="IPR043160">
    <property type="entry name" value="Dynein_C_barrel"/>
</dbReference>
<dbReference type="GO" id="GO:0097729">
    <property type="term" value="C:9+2 motile cilium"/>
    <property type="evidence" value="ECO:0007669"/>
    <property type="project" value="UniProtKB-ARBA"/>
</dbReference>
<dbReference type="FunFam" id="3.40.50.300:FF:002141">
    <property type="entry name" value="Dynein heavy chain"/>
    <property type="match status" value="1"/>
</dbReference>
<dbReference type="FunFam" id="3.40.50.300:FF:000543">
    <property type="entry name" value="Dynein axonemal heavy chain 5"/>
    <property type="match status" value="1"/>
</dbReference>
<evidence type="ECO:0000256" key="11">
    <source>
        <dbReference type="ARBA" id="ARBA00023175"/>
    </source>
</evidence>
<dbReference type="InterPro" id="IPR042222">
    <property type="entry name" value="Dynein_2_N"/>
</dbReference>
<dbReference type="InterPro" id="IPR041466">
    <property type="entry name" value="Dynein_AAA5_ext"/>
</dbReference>
<dbReference type="InterPro" id="IPR013594">
    <property type="entry name" value="Dynein_heavy_tail"/>
</dbReference>
<dbReference type="Gene3D" id="3.40.50.300">
    <property type="entry name" value="P-loop containing nucleotide triphosphate hydrolases"/>
    <property type="match status" value="5"/>
</dbReference>
<dbReference type="InterPro" id="IPR035699">
    <property type="entry name" value="AAA_6"/>
</dbReference>
<comment type="similarity">
    <text evidence="2">Belongs to the dynein heavy chain family.</text>
</comment>
<dbReference type="Pfam" id="PF03028">
    <property type="entry name" value="Dynein_heavy"/>
    <property type="match status" value="1"/>
</dbReference>
<dbReference type="Gene3D" id="1.20.920.30">
    <property type="match status" value="1"/>
</dbReference>
<dbReference type="Pfam" id="PF18198">
    <property type="entry name" value="AAA_lid_11"/>
    <property type="match status" value="1"/>
</dbReference>
<keyword evidence="13" id="KW-0966">Cell projection</keyword>
<dbReference type="Pfam" id="PF08393">
    <property type="entry name" value="DHC_N2"/>
    <property type="match status" value="1"/>
</dbReference>
<dbReference type="Gene3D" id="1.20.58.1120">
    <property type="match status" value="1"/>
</dbReference>
<dbReference type="Gene3D" id="1.10.8.710">
    <property type="match status" value="1"/>
</dbReference>
<dbReference type="GO" id="GO:0045505">
    <property type="term" value="F:dynein intermediate chain binding"/>
    <property type="evidence" value="ECO:0007669"/>
    <property type="project" value="InterPro"/>
</dbReference>
<dbReference type="FunFam" id="1.20.140.100:FF:000003">
    <property type="entry name" value="Dynein, axonemal, heavy chain 5"/>
    <property type="match status" value="1"/>
</dbReference>
<dbReference type="Gene3D" id="1.20.920.20">
    <property type="match status" value="1"/>
</dbReference>
<dbReference type="InterPro" id="IPR042228">
    <property type="entry name" value="Dynein_linker_3"/>
</dbReference>
<dbReference type="Pfam" id="PF12774">
    <property type="entry name" value="AAA_6"/>
    <property type="match status" value="1"/>
</dbReference>
<evidence type="ECO:0000256" key="8">
    <source>
        <dbReference type="ARBA" id="ARBA00023017"/>
    </source>
</evidence>
<dbReference type="PANTHER" id="PTHR46532">
    <property type="entry name" value="MALE FERTILITY FACTOR KL5"/>
    <property type="match status" value="1"/>
</dbReference>
<dbReference type="HOGENOM" id="CLU_000038_9_1_1"/>
<evidence type="ECO:0000256" key="10">
    <source>
        <dbReference type="ARBA" id="ARBA00023069"/>
    </source>
</evidence>
<dbReference type="InterPro" id="IPR024317">
    <property type="entry name" value="Dynein_heavy_chain_D4_dom"/>
</dbReference>
<dbReference type="Gene3D" id="1.10.8.1220">
    <property type="match status" value="1"/>
</dbReference>
<proteinExistence type="inferred from homology"/>
<name>N6U4W8_DENPD</name>
<sequence>MFVHGIKGGYTTSDDDSDEDLNTIDNLLLVAALPLTTSVEDVDFARFQRRREECERKARRGEMDPRLEFTFQILIDATGLPRHEIMDHVFEGEMLDEINQLFLPHMKTKLVWFYQEMLDTEAMAALEPSKPSTSRQLQPSTSRMNLQPNVTPIYKKKLFLTDGWEIPLKGICIYIFRTNSSKQLPEEGFQKVDLYCGVIDAANIGMVATIERVIEHVFMEALAHPSLDCEDEAASCPMVKNQLLPSLRSFCSVLKVCEEVANEGNLFDDGQVLMRKVHMDEIKEMAKIPEKVQPLEERVKGWCKRLDEILKESEQIRRENDSSGPQDELEYWKKRGAQFSQIANQVNSREVQMTILCLKIARSKVVKDWRETDKKITFCYNESKDNAKFIQALETKCHSLYLDDPVKMRDCIMGLLQTVRLIHNVSQFYNTSERCSALMVKITNQMIETCKGYITCRGQESIWQQERTLIKEKLTQCLVLNKVYRKTYHVVKNQTILPSTRPFNFSENYIFGKFDAFCRRLSKIISMFDLIDDYTGLFQRRMEGLLLGDALEDSMQNFTETKALIVNKQYDYLDQRNLVFEQDFQNFLDHTDELKDKIADIIEENFDSVWETPQGVRFLTRFEKVSEKIPLAKLDEKYDRILKYCEKEVDRIIKMYKKQKDDPPVPRLFPPIAGRIKWARCLASHLDELLSNVTTHHVMKSLPATVDLSRRHRAAENMFRTYETDMVALWMNQHVSDADKCLTRHLLAVCAEQQKLKVNLHATIPLLIRETDLMMKMDLPVPMVALTLYAKQDHFALIQDSLQFLINNFLKVVKSVKLEVRPLFLPHLIKLSNRIEPGLTHLDWVSADWQAYVDSANTAIKNFTVLTDRIHDIYINRVLEVLTSMQAIQLHALPDDGDSAWGIDDFCNQIDEVCQSSADELHKRCMMIEEAVEEILLLVKTARIDDEDAPNEEDTFLFADEDKPPDIGGTSSQQQSDWTLVWECFEKPHLLLSGGMSKAMHDVVRGAVGEMRRYYTRKVIDVLVKVTRQSLDALRRRFCIEHKDERLPVFILNAVLLIPKVGIQPTLDEVQEVLNLAGKNITSVSKGVGQWARSQEQKTSKSSLKSKGDDFRTRRRKLYRLMTEEKPTFPLQQRNFFNHVMENKEVIKALSLLTSCTQEMRGEMSQFLSRWRPYSILWRNEKSQRELLNCQLAEFETALRKHEELNERLATEPDIFTITNCLAISTEKLKYGIQTEIKSCTHRIGQAMKKKYRREMDYVYAVISEMERKLERTIRDLDDVRMIMDTLKKIREQEVDMELKIEPIEVARRVPLRNCDISRRINSGGVTVPQGIRNYPHPYRFQDAFNVLNRFDVSVEQEIVEQVDNLRYTWRQLLANALKVQVNLLDMQPQFQNDLKSNLERFKQDKIDYCNEYRTAGPMQPGLTPREASDRLILFQNRFDGMWRKLQTYQSGEELFGLPTTDYPDLAQIRKELNLLQKLYKLYNDVIDRVNSYYDIPWGEVNIEEINNELMEFQNRCRKLPKGLKEWPAFFALKKTIDDFNDMCPLLELMANKAMKPRHWQRIMDSLNHIFEFENEGFCLKNILEAPLLQHKEDIEDICISAMKEKDIEAKLRQVTNEWSVHELTFMTFNNRGELLLRGDTTAETIGQLEDSLMILGSLLSNRYNAPFKKHIQQWVHDLSNTNEILERWLLVQNMWVYLEAVFVGGDIAKQLPKEAKRFSKIDKSWQKIMQRAHETPGVVACCVGDDMLKQLLPHLQEQLELCQKSLSGYLERKRMMFPRFFFVSDPALLEILGQASDSHTIQNHLLSIFDNTRYVKFHDIEYNKITSVVSCEGETIQLEKTVRAEGSVETWLTQLLQTSQASLHSIIRTAYSVISDGNFQLLSFLDKMPAQVGLLGLQMIWTRDAELALLQARHDKKIMPDTNNRFLELLNTLIDQTTRDLTKIERTKFETLITIHVHQRDIFDILCRMNIRHVNDFEWLKQCRFYFKEEQDKTLIVITDVSFSYQNEYLGCTERLVITPLTDRCYITLAQALAMSMGGAPCGPAGTGKTETVKDMGKTLAKYVVVFNCSDQMDYRGLGRIYKAQSGSWGCFDEFNRIELPVLSVAAQQVAVVLASKREKKKTFQFTDGDIVEMCPEFGIFITMNPGYAGRKELPENLKIQFRTVAMMVPDRQIIIRVKLASCGFLENITLARKFYTLYKLCEEQLTKQVHYDFGLRNILSVLRSLGAAKRVNNRDSESTIVMRVLRDMNLSKLIDEDEPLFISLVADLFPNQFLEKTAYPELEEAINAQVDKAGMVNHPSWALKLIQLYETQRVRHGIMTLGPSGAGKTSCIQILMKSLSQMGDQHKEMRMNPKAITAAQMFGRLDVATNDWTDGIFSALWRKTLKIKSGEHVWLVLDGPVDSIWIENLNSVLDDNKTLTLANGDRLSMAPTCKIIFEPENIDNASPATVSRNGMVYMSSSGLTWKPIVRAWLKRRSLKEQEVFTKLFDDHFGALQNWGAQNLILVMDVLECNIILQVINLLEGLIPNQNEASDATDISSAKSDFDDEEALEETERGDERKIFTPDHLVKLFIFALTWGMGAYLESEDRLKYDVFMKEDMCELGLPQNTSKHPEATVFDYVVNSEGHWVMWNSLVPNYVYPEMATPEFGSILIPIMDNVRINFLIDTIAKQEKAVMLIGEQGTAKTVMMKAYMKKTNPEVHLHRAFNFSSATTPFQFQKTIESYIEKRMGNTFGAPNGKKLIIFIDDINLPEINCWGDQVTNEIVRQTMDMGGFYSLEKPGEFTTIVDVQFVGAMGQPGGGRNDIPSRLKRQFSIFNCPLPMDASIDKIFGVIAQGHYNVKRGFTLEVRNLVKKLISLTRVLWKCTREKLLPTPAKFHYVFSLRDLSRIWQGMVGTLSTVIESEGCMMELWKHECARVFSDRFTIEDDKTWFNAQLLQLVEDHLGANMRAKAEPDPVFVDFMRQLIRDAPEPTGEEGEDADMELPKVYEPVNSHLELRERLEMFLAQFNEMVRGNGMDLVFFPDAMLHLVKVSRVIRHPRGNVMLVGVGGSGKQSLTKLSSFIAGYKTFQITLTRSYNIGNFLEDLKVLYRSCGCSGKGTTFIFTDLDIKEEGFLEYLNNILSSGVISNLFTKDEQAEIIQELTPVMKRENPKRTLNPEVVMEYFMNRTCQNLHVVFCFSPVGEKFRNRALRFPALTSGCTIDWFQPWPKDALISVARHFLTEFQIACSEQVKEELVNALGSIQDVVAATSLEYFQRFRRATHVTPKSYLNFIAGYKSIYNSKQKELSEGALRMDTGLEKLAEASSSVLILKKELAVMEKELADASQRAERVLTEVTERAMQAEIVKNQVQKVKEKAEALVSSIAVEKALAEQKLEAAKPALEEAEAALNTIKPAHIATVRKLGRPPHLIMRIMDCVLILFQRKLHPIIADTAAPCPKPSWAESLKMMASTTFLLQLQNYPKDIINNEMVELLQPYFEMEDYNMDTAKRVCGDVAGGQQEVLYQTLEFFLSGLLSWTKAMAFFHSVNREVLPLKANLTMQEARLKATMEDLAAAQQQLEEREQSLRQVKEQYDSAVMEKQRLTDAANLCLRKMNTATTLIKGLGGEKVRWTQQSKDFKEQLGRLVGDVLLATGFLSYCGPYNQEFRAGLVNTWMDILSSRQASIPYTVGLNITNMLVENATVSEWTLQGLPNDELSVQNALIVTKSRSFPLLIDPQNQGKMWIKNKEANNNLQITSLNHKYFRTHVEDCLSLGKPLLIEDIDIELDPVLDNVLEKNFIKSGSIEKVIVGDKECDVLKGFMLYITTKLPNPPYSPEISAKTSIIDFTVTMLGLEDQLLGRVILMEKSDLEAERVALFESVMQNQKSMKELETNLLSRLNSTEGSLVDDEELINVLQVTKTTAEEVTQKLQVSVQTEKKINIAREEFRAVAARGSILYFLIVEMSNVNVMYQNSLKQFLIIFDNSITKSEKSTNTSERINIILKYLTYEVWTFTQRSLYERHKALFTLMMAMKIDLHKGVITHEEFMAFIKGGASLDLNAVQPKPFRWILDITWLNLVEINKLAIFADILTKIETNEKDWRLWYEKEKPEEEEIPCGYHKNLDVFRKLLLIRSWSPDRTLSQARKYIMDSLGNEYGEPCILDLEATWLESEPRTPLICILSIGSDPSPQIAILAKLKEITLKSVSMGQGQEIVAKDLIENAIQHGGWVLLQNIHLSLPFASEVMTMIMDAERIDETFRIWLTTEVHEQFPIGLLQMAIKFTNEPPQGIRASLKRTYQNITQDFLDYSTQSQWPPLLYAVAFLHTVVQERRKFGPLGWNVPYEFNQADFAASVQFIQNHLDDMDPKKGVSWPTVCYMLGEVQYGGRVTDDFDKRLLTTFTQVWFCDVLLRPGFEFYRNYKVPQTRNLQGYIDYINALPATDTPEVFGLHGNADITYQINTAKGILDTILNVQPKEGGGGGGETRESVVYCLAEDMLDKLPALYNNFEVKEALNRMGALLPMNIFLRQEIDRIQKVIREVKSTLSDLKLAIDGTIVMSQNLRESLDAMYDARIPEKWLKISWESATLGFWYTELLERDVQFRTWCNHGRPNAYWMTGFFNPQGFLTAMRQDVTRAHKGWALDSVVLQNLVTKYNREDIKEGPQEGVYVYGLFLEGAGLDRRTGKLIESKPKVLYEQMPVTYIYAINTTAGKDAKLYECPIYRKPQRTDAKYVGSIDFETDHNPRHWTLRGVALLCDIK</sequence>
<dbReference type="FunFam" id="1.10.287.2620:FF:000003">
    <property type="entry name" value="Dynein, axonemal, heavy chain 5"/>
    <property type="match status" value="1"/>
</dbReference>
<protein>
    <submittedName>
        <fullName evidence="14">Uncharacterized protein</fullName>
    </submittedName>
</protein>
<dbReference type="FunFam" id="3.20.180.20:FF:000001">
    <property type="entry name" value="Dynein axonemal heavy chain 5"/>
    <property type="match status" value="1"/>
</dbReference>
<dbReference type="FunFam" id="1.20.920.20:FF:000004">
    <property type="entry name" value="Dynein axonemal heavy chain 5"/>
    <property type="match status" value="1"/>
</dbReference>
<dbReference type="FunFam" id="3.40.50.300:FF:000044">
    <property type="entry name" value="Dynein heavy chain 5, axonemal"/>
    <property type="match status" value="1"/>
</dbReference>
<dbReference type="InterPro" id="IPR024743">
    <property type="entry name" value="Dynein_HC_stalk"/>
</dbReference>
<dbReference type="Pfam" id="PF08385">
    <property type="entry name" value="DHC_N1"/>
    <property type="match status" value="1"/>
</dbReference>
<dbReference type="Pfam" id="PF12775">
    <property type="entry name" value="AAA_7"/>
    <property type="match status" value="1"/>
</dbReference>
<keyword evidence="7" id="KW-0067">ATP-binding</keyword>
<dbReference type="Pfam" id="PF12781">
    <property type="entry name" value="AAA_9"/>
    <property type="match status" value="1"/>
</dbReference>
<dbReference type="Gene3D" id="3.10.490.20">
    <property type="match status" value="1"/>
</dbReference>
<feature type="non-terminal residue" evidence="14">
    <location>
        <position position="1"/>
    </location>
</feature>
<evidence type="ECO:0000313" key="14">
    <source>
        <dbReference type="EMBL" id="ENN73607.1"/>
    </source>
</evidence>
<dbReference type="Gene3D" id="1.10.472.130">
    <property type="match status" value="1"/>
</dbReference>
<dbReference type="InterPro" id="IPR013602">
    <property type="entry name" value="Dynein_heavy_linker"/>
</dbReference>
<dbReference type="FunFam" id="1.20.920.30:FF:000004">
    <property type="entry name" value="Dynein axonemal heavy chain 5"/>
    <property type="match status" value="1"/>
</dbReference>
<dbReference type="Pfam" id="PF18199">
    <property type="entry name" value="Dynein_C"/>
    <property type="match status" value="1"/>
</dbReference>
<dbReference type="InterPro" id="IPR035706">
    <property type="entry name" value="AAA_9"/>
</dbReference>
<keyword evidence="6" id="KW-0547">Nucleotide-binding</keyword>
<dbReference type="Gene3D" id="6.10.140.1060">
    <property type="match status" value="1"/>
</dbReference>
<evidence type="ECO:0000256" key="5">
    <source>
        <dbReference type="ARBA" id="ARBA00022737"/>
    </source>
</evidence>
<dbReference type="Gene3D" id="1.20.1270.280">
    <property type="match status" value="1"/>
</dbReference>
<dbReference type="FunFam" id="1.10.8.720:FF:000004">
    <property type="entry name" value="Dynein heavy chain 5, axonemal"/>
    <property type="match status" value="1"/>
</dbReference>
<evidence type="ECO:0000256" key="9">
    <source>
        <dbReference type="ARBA" id="ARBA00023054"/>
    </source>
</evidence>
<dbReference type="Gene3D" id="1.10.8.720">
    <property type="entry name" value="Region D6 of dynein motor"/>
    <property type="match status" value="1"/>
</dbReference>
<evidence type="ECO:0000256" key="6">
    <source>
        <dbReference type="ARBA" id="ARBA00022741"/>
    </source>
</evidence>
<dbReference type="FunFam" id="1.10.8.1220:FF:000001">
    <property type="entry name" value="Dynein axonemal heavy chain 5"/>
    <property type="match status" value="1"/>
</dbReference>
<evidence type="ECO:0000256" key="4">
    <source>
        <dbReference type="ARBA" id="ARBA00022701"/>
    </source>
</evidence>
<dbReference type="FunFam" id="3.40.50.300:FF:000049">
    <property type="entry name" value="Dynein, axonemal, heavy chain 5"/>
    <property type="match status" value="1"/>
</dbReference>
<keyword evidence="10" id="KW-0969">Cilium</keyword>
<dbReference type="Pfam" id="PF12780">
    <property type="entry name" value="AAA_8"/>
    <property type="match status" value="1"/>
</dbReference>
<dbReference type="GO" id="GO:0005858">
    <property type="term" value="C:axonemal dynein complex"/>
    <property type="evidence" value="ECO:0007669"/>
    <property type="project" value="TreeGrafter"/>
</dbReference>
<dbReference type="FunFam" id="1.10.8.710:FF:000003">
    <property type="entry name" value="Dynein axonemal heavy chain 5"/>
    <property type="match status" value="1"/>
</dbReference>
<dbReference type="InterPro" id="IPR003593">
    <property type="entry name" value="AAA+_ATPase"/>
</dbReference>
<dbReference type="Pfam" id="PF17852">
    <property type="entry name" value="Dynein_AAA_lid"/>
    <property type="match status" value="1"/>
</dbReference>
<evidence type="ECO:0000256" key="7">
    <source>
        <dbReference type="ARBA" id="ARBA00022840"/>
    </source>
</evidence>
<dbReference type="PANTHER" id="PTHR46532:SF4">
    <property type="entry name" value="AAA+ ATPASE DOMAIN-CONTAINING PROTEIN"/>
    <property type="match status" value="1"/>
</dbReference>
<dbReference type="InterPro" id="IPR004273">
    <property type="entry name" value="Dynein_heavy_D6_P-loop"/>
</dbReference>
<gene>
    <name evidence="14" type="ORF">YQE_09854</name>
</gene>
<dbReference type="FunFam" id="3.40.50.300:FF:000320">
    <property type="entry name" value="Dynein, axonemal, heavy chain 5"/>
    <property type="match status" value="1"/>
</dbReference>
<keyword evidence="12" id="KW-0206">Cytoskeleton</keyword>
<dbReference type="GO" id="GO:0005524">
    <property type="term" value="F:ATP binding"/>
    <property type="evidence" value="ECO:0007669"/>
    <property type="project" value="UniProtKB-KW"/>
</dbReference>
<dbReference type="SMART" id="SM00382">
    <property type="entry name" value="AAA"/>
    <property type="match status" value="3"/>
</dbReference>
<dbReference type="FunFam" id="3.10.490.20:FF:000003">
    <property type="entry name" value="Dynein heavy chain 5, axonemal"/>
    <property type="match status" value="1"/>
</dbReference>
<evidence type="ECO:0000256" key="2">
    <source>
        <dbReference type="ARBA" id="ARBA00008887"/>
    </source>
</evidence>
<evidence type="ECO:0000256" key="12">
    <source>
        <dbReference type="ARBA" id="ARBA00023212"/>
    </source>
</evidence>
<dbReference type="Gene3D" id="1.10.287.2620">
    <property type="match status" value="1"/>
</dbReference>
<evidence type="ECO:0000256" key="1">
    <source>
        <dbReference type="ARBA" id="ARBA00004430"/>
    </source>
</evidence>
<dbReference type="Pfam" id="PF17857">
    <property type="entry name" value="AAA_lid_1"/>
    <property type="match status" value="1"/>
</dbReference>
<keyword evidence="5" id="KW-0677">Repeat</keyword>
<dbReference type="InterPro" id="IPR026983">
    <property type="entry name" value="DHC"/>
</dbReference>
<dbReference type="InterPro" id="IPR041228">
    <property type="entry name" value="Dynein_C"/>
</dbReference>
<evidence type="ECO:0000256" key="3">
    <source>
        <dbReference type="ARBA" id="ARBA00022490"/>
    </source>
</evidence>
<dbReference type="GO" id="GO:0008569">
    <property type="term" value="F:minus-end-directed microtubule motor activity"/>
    <property type="evidence" value="ECO:0007669"/>
    <property type="project" value="InterPro"/>
</dbReference>
<reference evidence="14" key="1">
    <citation type="journal article" date="2013" name="Genome Biol.">
        <title>Draft genome of the mountain pine beetle, Dendroctonus ponderosae Hopkins, a major forest pest.</title>
        <authorList>
            <person name="Keeling C.I."/>
            <person name="Yuen M.M."/>
            <person name="Liao N.Y."/>
            <person name="Docking T.R."/>
            <person name="Chan S.K."/>
            <person name="Taylor G.A."/>
            <person name="Palmquist D.L."/>
            <person name="Jackman S.D."/>
            <person name="Nguyen A."/>
            <person name="Li M."/>
            <person name="Henderson H."/>
            <person name="Janes J.K."/>
            <person name="Zhao Y."/>
            <person name="Pandoh P."/>
            <person name="Moore R."/>
            <person name="Sperling F.A."/>
            <person name="Huber D.P."/>
            <person name="Birol I."/>
            <person name="Jones S.J."/>
            <person name="Bohlmann J."/>
        </authorList>
    </citation>
    <scope>NUCLEOTIDE SEQUENCE</scope>
</reference>
<keyword evidence="9" id="KW-0175">Coiled coil</keyword>
<keyword evidence="11" id="KW-0505">Motor protein</keyword>
<keyword evidence="8" id="KW-0243">Dynein</keyword>
<dbReference type="OrthoDB" id="10251809at2759"/>
<keyword evidence="4" id="KW-0493">Microtubule</keyword>
<dbReference type="GO" id="GO:0005874">
    <property type="term" value="C:microtubule"/>
    <property type="evidence" value="ECO:0007669"/>
    <property type="project" value="UniProtKB-KW"/>
</dbReference>
<dbReference type="InterPro" id="IPR042219">
    <property type="entry name" value="AAA_lid_11_sf"/>
</dbReference>
<dbReference type="InterPro" id="IPR041589">
    <property type="entry name" value="DNAH3_AAA_lid_1"/>
</dbReference>
<dbReference type="OMA" id="WWKKASW"/>
<dbReference type="InterPro" id="IPR027417">
    <property type="entry name" value="P-loop_NTPase"/>
</dbReference>
<organism evidence="14">
    <name type="scientific">Dendroctonus ponderosae</name>
    <name type="common">Mountain pine beetle</name>
    <dbReference type="NCBI Taxonomy" id="77166"/>
    <lineage>
        <taxon>Eukaryota</taxon>
        <taxon>Metazoa</taxon>
        <taxon>Ecdysozoa</taxon>
        <taxon>Arthropoda</taxon>
        <taxon>Hexapoda</taxon>
        <taxon>Insecta</taxon>
        <taxon>Pterygota</taxon>
        <taxon>Neoptera</taxon>
        <taxon>Endopterygota</taxon>
        <taxon>Coleoptera</taxon>
        <taxon>Polyphaga</taxon>
        <taxon>Cucujiformia</taxon>
        <taxon>Curculionidae</taxon>
        <taxon>Scolytinae</taxon>
        <taxon>Dendroctonus</taxon>
    </lineage>
</organism>
<dbReference type="InterPro" id="IPR043157">
    <property type="entry name" value="Dynein_AAA1S"/>
</dbReference>
<dbReference type="FunFam" id="3.40.50.300:FF:001221">
    <property type="entry name" value="Axonemal dynein heavy chain 8"/>
    <property type="match status" value="1"/>
</dbReference>
<keyword evidence="3" id="KW-0963">Cytoplasm</keyword>